<evidence type="ECO:0000259" key="2">
    <source>
        <dbReference type="Pfam" id="PF11841"/>
    </source>
</evidence>
<dbReference type="InterPro" id="IPR001849">
    <property type="entry name" value="PH_domain"/>
</dbReference>
<evidence type="ECO:0000313" key="4">
    <source>
        <dbReference type="EMBL" id="KAF7285830.1"/>
    </source>
</evidence>
<gene>
    <name evidence="4" type="ORF">GWI33_009805</name>
</gene>
<feature type="domain" description="ELMO armadillo-like helical" evidence="2">
    <location>
        <begin position="167"/>
        <end position="275"/>
    </location>
</feature>
<dbReference type="Gene3D" id="2.30.29.30">
    <property type="entry name" value="Pleckstrin-homology domain (PH domain)/Phosphotyrosine-binding domain (PTB)"/>
    <property type="match status" value="1"/>
</dbReference>
<name>A0A834IT28_RHYFE</name>
<dbReference type="SUPFAM" id="SSF50729">
    <property type="entry name" value="PH domain-like"/>
    <property type="match status" value="1"/>
</dbReference>
<protein>
    <submittedName>
        <fullName evidence="4">Uncharacterized protein</fullName>
    </submittedName>
</protein>
<dbReference type="Proteomes" id="UP000625711">
    <property type="component" value="Unassembled WGS sequence"/>
</dbReference>
<evidence type="ECO:0000259" key="3">
    <source>
        <dbReference type="Pfam" id="PF16457"/>
    </source>
</evidence>
<keyword evidence="5" id="KW-1185">Reference proteome</keyword>
<feature type="domain" description="PH" evidence="3">
    <location>
        <begin position="572"/>
        <end position="683"/>
    </location>
</feature>
<comment type="caution">
    <text evidence="4">The sequence shown here is derived from an EMBL/GenBank/DDBJ whole genome shotgun (WGS) entry which is preliminary data.</text>
</comment>
<proteinExistence type="predicted"/>
<feature type="region of interest" description="Disordered" evidence="1">
    <location>
        <begin position="721"/>
        <end position="754"/>
    </location>
</feature>
<sequence>MSNIAKISVLGFKSTQQILYDFDKSLSLPENVVNVCKKTGLPESSVYGLKYHPTKQNPANNFITEDNYQEIKHSDCLEVVFCIKYIMDFIEANINSPTTLPIVFEYIEKHNTDPAFIKELAESKVAEMLIDFFITADLKLNDDMSVEKPLLITILHLFSKGYIVDTQKDILEKVLQILNNTDNDPKHYNYSLAILHKILCSKGDTFRQWKEKIVQTILIKDIMPYIWNNTDQDLHYSAVLLINTLIRTSHGEKKTRMIKEMNQSKNREHIYNRIIQKENLSRNMQHELYVLQTYILSLFSEAYKSDILVNDNSLFKREDFELCSEDLRRISILMEFEEENYGNQFYPLENLILNDGDRNSRISLSSSQSENTFRTASKRSSYRGYAENYNIENPTISHLTLEALNYYKKQHYRDFHQSQIEEKLYEPGIFITSEKVVKMLADIFDIGAQSPDSKSTFYQPIVFGSSRKLPFFFELFSRSMVLLSQTRRDMKVLTIADYPKMMNILYRQIKTALEAKPLNFTRLNEEMSNTSFHEVLKQIEKRKEEELLHLIDTHPCIQELKAAFAADNKKRIYQQRISCLQHGSKFPKVLEKKTSGVIHVQLSKNEQDLVVTEGDPSEANKAKPIKISDITHLVIGKNCQHSNLYNPKLTFSIVIDREEKVKFVGPDEKSAAYWIDAFILLMNKEILLQFLSTYYHDELKELVDMDVRLALLDLQGVKIPKHPPKIPPEPNTKPIPPPKPANISKRRIKRKKVD</sequence>
<dbReference type="Pfam" id="PF11841">
    <property type="entry name" value="ELMO_ARM"/>
    <property type="match status" value="1"/>
</dbReference>
<reference evidence="4" key="1">
    <citation type="submission" date="2020-08" db="EMBL/GenBank/DDBJ databases">
        <title>Genome sequencing and assembly of the red palm weevil Rhynchophorus ferrugineus.</title>
        <authorList>
            <person name="Dias G.B."/>
            <person name="Bergman C.M."/>
            <person name="Manee M."/>
        </authorList>
    </citation>
    <scope>NUCLEOTIDE SEQUENCE</scope>
    <source>
        <strain evidence="4">AA-2017</strain>
        <tissue evidence="4">Whole larva</tissue>
    </source>
</reference>
<dbReference type="InterPro" id="IPR016024">
    <property type="entry name" value="ARM-type_fold"/>
</dbReference>
<evidence type="ECO:0000256" key="1">
    <source>
        <dbReference type="SAM" id="MobiDB-lite"/>
    </source>
</evidence>
<dbReference type="OrthoDB" id="28413at2759"/>
<dbReference type="SUPFAM" id="SSF48371">
    <property type="entry name" value="ARM repeat"/>
    <property type="match status" value="1"/>
</dbReference>
<organism evidence="4 5">
    <name type="scientific">Rhynchophorus ferrugineus</name>
    <name type="common">Red palm weevil</name>
    <name type="synonym">Curculio ferrugineus</name>
    <dbReference type="NCBI Taxonomy" id="354439"/>
    <lineage>
        <taxon>Eukaryota</taxon>
        <taxon>Metazoa</taxon>
        <taxon>Ecdysozoa</taxon>
        <taxon>Arthropoda</taxon>
        <taxon>Hexapoda</taxon>
        <taxon>Insecta</taxon>
        <taxon>Pterygota</taxon>
        <taxon>Neoptera</taxon>
        <taxon>Endopterygota</taxon>
        <taxon>Coleoptera</taxon>
        <taxon>Polyphaga</taxon>
        <taxon>Cucujiformia</taxon>
        <taxon>Curculionidae</taxon>
        <taxon>Dryophthorinae</taxon>
        <taxon>Rhynchophorus</taxon>
    </lineage>
</organism>
<dbReference type="AlphaFoldDB" id="A0A834IT28"/>
<feature type="compositionally biased region" description="Basic residues" evidence="1">
    <location>
        <begin position="744"/>
        <end position="754"/>
    </location>
</feature>
<feature type="compositionally biased region" description="Pro residues" evidence="1">
    <location>
        <begin position="725"/>
        <end position="740"/>
    </location>
</feature>
<evidence type="ECO:0000313" key="5">
    <source>
        <dbReference type="Proteomes" id="UP000625711"/>
    </source>
</evidence>
<dbReference type="EMBL" id="JAACXV010000043">
    <property type="protein sequence ID" value="KAF7285830.1"/>
    <property type="molecule type" value="Genomic_DNA"/>
</dbReference>
<accession>A0A834IT28</accession>
<dbReference type="InterPro" id="IPR011993">
    <property type="entry name" value="PH-like_dom_sf"/>
</dbReference>
<dbReference type="Pfam" id="PF16457">
    <property type="entry name" value="PH_12"/>
    <property type="match status" value="1"/>
</dbReference>
<dbReference type="InterPro" id="IPR024574">
    <property type="entry name" value="ELMO_ARM"/>
</dbReference>